<accession>A0A094QSF2</accession>
<reference evidence="2" key="1">
    <citation type="submission" date="2014-06" db="EMBL/GenBank/DDBJ databases">
        <title>Key roles for freshwater Actinobacteria revealed by deep metagenomic sequencing.</title>
        <authorList>
            <person name="Ghai R."/>
            <person name="Mizuno C.M."/>
            <person name="Picazo A."/>
            <person name="Camacho A."/>
            <person name="Rodriguez-Valera F."/>
        </authorList>
    </citation>
    <scope>NUCLEOTIDE SEQUENCE</scope>
</reference>
<dbReference type="InterPro" id="IPR024775">
    <property type="entry name" value="DinB-like"/>
</dbReference>
<organism evidence="2">
    <name type="scientific">freshwater metagenome</name>
    <dbReference type="NCBI Taxonomy" id="449393"/>
    <lineage>
        <taxon>unclassified sequences</taxon>
        <taxon>metagenomes</taxon>
        <taxon>ecological metagenomes</taxon>
    </lineage>
</organism>
<dbReference type="SUPFAM" id="SSF109854">
    <property type="entry name" value="DinB/YfiT-like putative metalloenzymes"/>
    <property type="match status" value="1"/>
</dbReference>
<dbReference type="Gene3D" id="1.20.120.450">
    <property type="entry name" value="dinb family like domain"/>
    <property type="match status" value="1"/>
</dbReference>
<gene>
    <name evidence="2" type="ORF">GM51_9955</name>
</gene>
<sequence length="161" mass="17695">MIGIVDNNEFKIAISNYIKATDSVDEALAQGGDIDNRAAQGWSARMVVHHLADSETSSYSRLRSLLAEKTPPTLIGYDEDNWAKTAALGYETGDIKNSLAVYKAVRAATADVLNRLTISDLTKEGIHSERGKYTVADWLRIYSKHPVDHAEQITKAFKGLA</sequence>
<dbReference type="InterPro" id="IPR034660">
    <property type="entry name" value="DinB/YfiT-like"/>
</dbReference>
<dbReference type="Pfam" id="PF12867">
    <property type="entry name" value="DinB_2"/>
    <property type="match status" value="1"/>
</dbReference>
<dbReference type="AlphaFoldDB" id="A0A094QSF2"/>
<feature type="domain" description="DinB-like" evidence="1">
    <location>
        <begin position="38"/>
        <end position="153"/>
    </location>
</feature>
<dbReference type="EMBL" id="JNSL01000057">
    <property type="protein sequence ID" value="KGA17651.1"/>
    <property type="molecule type" value="Genomic_DNA"/>
</dbReference>
<name>A0A094QSF2_9ZZZZ</name>
<evidence type="ECO:0000259" key="1">
    <source>
        <dbReference type="Pfam" id="PF12867"/>
    </source>
</evidence>
<protein>
    <recommendedName>
        <fullName evidence="1">DinB-like domain-containing protein</fullName>
    </recommendedName>
</protein>
<comment type="caution">
    <text evidence="2">The sequence shown here is derived from an EMBL/GenBank/DDBJ whole genome shotgun (WGS) entry which is preliminary data.</text>
</comment>
<proteinExistence type="predicted"/>
<evidence type="ECO:0000313" key="2">
    <source>
        <dbReference type="EMBL" id="KGA17651.1"/>
    </source>
</evidence>